<name>A0A7J3WBB6_CALS0</name>
<dbReference type="PANTHER" id="PTHR42734">
    <property type="entry name" value="METAL TRANSPORT SYSTEM ATP-BINDING PROTEIN TM_0124-RELATED"/>
    <property type="match status" value="1"/>
</dbReference>
<evidence type="ECO:0000256" key="1">
    <source>
        <dbReference type="ARBA" id="ARBA00022448"/>
    </source>
</evidence>
<dbReference type="AlphaFoldDB" id="A0A7J3WBB6"/>
<dbReference type="InterPro" id="IPR003439">
    <property type="entry name" value="ABC_transporter-like_ATP-bd"/>
</dbReference>
<dbReference type="Gene3D" id="3.40.50.300">
    <property type="entry name" value="P-loop containing nucleotide triphosphate hydrolases"/>
    <property type="match status" value="1"/>
</dbReference>
<sequence>MNTEPAVELEDVTVSYTRDQPILSKVSLRVNMGERLFIIGPNGGGKTTLLKTMVGVLRPDSGVVRLFGVAVQRFREWWRVGYVPQNAATLFERTPLSVGELLRSGMHTGKALDPVETLSLVGVDEPDKIIHRRVSDLSGGNLQKTMLALALINKPQLLILDEPTVYVDQTGVAALMNVINRVNRDWGVTVIIATHDVAAISTLASRVVCINRTALYDGDITHLLSSEELCRIYGFHVYTIQHGHRWSET</sequence>
<reference evidence="5" key="1">
    <citation type="journal article" date="2020" name="mSystems">
        <title>Genome- and Community-Level Interaction Insights into Carbon Utilization and Element Cycling Functions of Hydrothermarchaeota in Hydrothermal Sediment.</title>
        <authorList>
            <person name="Zhou Z."/>
            <person name="Liu Y."/>
            <person name="Xu W."/>
            <person name="Pan J."/>
            <person name="Luo Z.H."/>
            <person name="Li M."/>
        </authorList>
    </citation>
    <scope>NUCLEOTIDE SEQUENCE [LARGE SCALE GENOMIC DNA]</scope>
    <source>
        <strain evidence="5">SpSt-1073</strain>
    </source>
</reference>
<keyword evidence="2" id="KW-0547">Nucleotide-binding</keyword>
<proteinExistence type="predicted"/>
<dbReference type="InterPro" id="IPR050153">
    <property type="entry name" value="Metal_Ion_Import_ABC"/>
</dbReference>
<dbReference type="SMART" id="SM00382">
    <property type="entry name" value="AAA"/>
    <property type="match status" value="1"/>
</dbReference>
<dbReference type="InterPro" id="IPR027417">
    <property type="entry name" value="P-loop_NTPase"/>
</dbReference>
<evidence type="ECO:0000259" key="4">
    <source>
        <dbReference type="PROSITE" id="PS50893"/>
    </source>
</evidence>
<protein>
    <submittedName>
        <fullName evidence="5">Metal ABC transporter ATP-binding protein</fullName>
    </submittedName>
</protein>
<gene>
    <name evidence="5" type="ORF">ENM30_01985</name>
</gene>
<organism evidence="5">
    <name type="scientific">Caldiarchaeum subterraneum</name>
    <dbReference type="NCBI Taxonomy" id="311458"/>
    <lineage>
        <taxon>Archaea</taxon>
        <taxon>Nitrososphaerota</taxon>
        <taxon>Candidatus Caldarchaeales</taxon>
        <taxon>Candidatus Caldarchaeaceae</taxon>
        <taxon>Candidatus Caldarchaeum</taxon>
    </lineage>
</organism>
<dbReference type="Pfam" id="PF00005">
    <property type="entry name" value="ABC_tran"/>
    <property type="match status" value="1"/>
</dbReference>
<dbReference type="GO" id="GO:0005524">
    <property type="term" value="F:ATP binding"/>
    <property type="evidence" value="ECO:0007669"/>
    <property type="project" value="UniProtKB-KW"/>
</dbReference>
<dbReference type="InterPro" id="IPR003593">
    <property type="entry name" value="AAA+_ATPase"/>
</dbReference>
<keyword evidence="1" id="KW-0813">Transport</keyword>
<evidence type="ECO:0000256" key="3">
    <source>
        <dbReference type="ARBA" id="ARBA00022840"/>
    </source>
</evidence>
<accession>A0A7J3WBB6</accession>
<dbReference type="EMBL" id="DRXG01000037">
    <property type="protein sequence ID" value="HHN52062.1"/>
    <property type="molecule type" value="Genomic_DNA"/>
</dbReference>
<keyword evidence="3 5" id="KW-0067">ATP-binding</keyword>
<dbReference type="GO" id="GO:0016887">
    <property type="term" value="F:ATP hydrolysis activity"/>
    <property type="evidence" value="ECO:0007669"/>
    <property type="project" value="InterPro"/>
</dbReference>
<dbReference type="PROSITE" id="PS50893">
    <property type="entry name" value="ABC_TRANSPORTER_2"/>
    <property type="match status" value="1"/>
</dbReference>
<dbReference type="SUPFAM" id="SSF52540">
    <property type="entry name" value="P-loop containing nucleoside triphosphate hydrolases"/>
    <property type="match status" value="1"/>
</dbReference>
<feature type="domain" description="ABC transporter" evidence="4">
    <location>
        <begin position="7"/>
        <end position="237"/>
    </location>
</feature>
<comment type="caution">
    <text evidence="5">The sequence shown here is derived from an EMBL/GenBank/DDBJ whole genome shotgun (WGS) entry which is preliminary data.</text>
</comment>
<evidence type="ECO:0000313" key="5">
    <source>
        <dbReference type="EMBL" id="HHN52062.1"/>
    </source>
</evidence>
<evidence type="ECO:0000256" key="2">
    <source>
        <dbReference type="ARBA" id="ARBA00022741"/>
    </source>
</evidence>